<dbReference type="GO" id="GO:0000956">
    <property type="term" value="P:nuclear-transcribed mRNA catabolic process"/>
    <property type="evidence" value="ECO:0007669"/>
    <property type="project" value="TreeGrafter"/>
</dbReference>
<evidence type="ECO:0000259" key="3">
    <source>
        <dbReference type="PROSITE" id="PS50158"/>
    </source>
</evidence>
<dbReference type="EMBL" id="JAMSHJ010000004">
    <property type="protein sequence ID" value="KAI5414891.1"/>
    <property type="molecule type" value="Genomic_DNA"/>
</dbReference>
<keyword evidence="1" id="KW-0479">Metal-binding</keyword>
<keyword evidence="1" id="KW-0862">Zinc</keyword>
<dbReference type="Pfam" id="PF03159">
    <property type="entry name" value="XRN_N"/>
    <property type="match status" value="1"/>
</dbReference>
<name>A0A9D5APP0_PEA</name>
<keyword evidence="2" id="KW-0472">Membrane</keyword>
<dbReference type="Pfam" id="PF00098">
    <property type="entry name" value="zf-CCHC"/>
    <property type="match status" value="1"/>
</dbReference>
<keyword evidence="2" id="KW-1133">Transmembrane helix</keyword>
<keyword evidence="1" id="KW-0863">Zinc-finger</keyword>
<dbReference type="PANTHER" id="PTHR12341:SF74">
    <property type="entry name" value="5'-3' EXORIBONUCLEASE 4"/>
    <property type="match status" value="1"/>
</dbReference>
<comment type="caution">
    <text evidence="4">The sequence shown here is derived from an EMBL/GenBank/DDBJ whole genome shotgun (WGS) entry which is preliminary data.</text>
</comment>
<dbReference type="PROSITE" id="PS50158">
    <property type="entry name" value="ZF_CCHC"/>
    <property type="match status" value="1"/>
</dbReference>
<dbReference type="InterPro" id="IPR027073">
    <property type="entry name" value="5_3_exoribonuclease"/>
</dbReference>
<keyword evidence="2" id="KW-0812">Transmembrane</keyword>
<dbReference type="GO" id="GO:0004534">
    <property type="term" value="F:5'-3' RNA exonuclease activity"/>
    <property type="evidence" value="ECO:0007669"/>
    <property type="project" value="TreeGrafter"/>
</dbReference>
<reference evidence="4 5" key="1">
    <citation type="journal article" date="2022" name="Nat. Genet.">
        <title>Improved pea reference genome and pan-genome highlight genomic features and evolutionary characteristics.</title>
        <authorList>
            <person name="Yang T."/>
            <person name="Liu R."/>
            <person name="Luo Y."/>
            <person name="Hu S."/>
            <person name="Wang D."/>
            <person name="Wang C."/>
            <person name="Pandey M.K."/>
            <person name="Ge S."/>
            <person name="Xu Q."/>
            <person name="Li N."/>
            <person name="Li G."/>
            <person name="Huang Y."/>
            <person name="Saxena R.K."/>
            <person name="Ji Y."/>
            <person name="Li M."/>
            <person name="Yan X."/>
            <person name="He Y."/>
            <person name="Liu Y."/>
            <person name="Wang X."/>
            <person name="Xiang C."/>
            <person name="Varshney R.K."/>
            <person name="Ding H."/>
            <person name="Gao S."/>
            <person name="Zong X."/>
        </authorList>
    </citation>
    <scope>NUCLEOTIDE SEQUENCE [LARGE SCALE GENOMIC DNA]</scope>
    <source>
        <strain evidence="4 5">cv. Zhongwan 6</strain>
    </source>
</reference>
<dbReference type="GO" id="GO:0003723">
    <property type="term" value="F:RNA binding"/>
    <property type="evidence" value="ECO:0007669"/>
    <property type="project" value="TreeGrafter"/>
</dbReference>
<protein>
    <recommendedName>
        <fullName evidence="3">CCHC-type domain-containing protein</fullName>
    </recommendedName>
</protein>
<feature type="transmembrane region" description="Helical" evidence="2">
    <location>
        <begin position="253"/>
        <end position="270"/>
    </location>
</feature>
<evidence type="ECO:0000313" key="5">
    <source>
        <dbReference type="Proteomes" id="UP001058974"/>
    </source>
</evidence>
<dbReference type="GO" id="GO:0008270">
    <property type="term" value="F:zinc ion binding"/>
    <property type="evidence" value="ECO:0007669"/>
    <property type="project" value="UniProtKB-KW"/>
</dbReference>
<dbReference type="Gramene" id="Psat04G0037700-T1">
    <property type="protein sequence ID" value="KAI5414891.1"/>
    <property type="gene ID" value="KIW84_040377"/>
</dbReference>
<dbReference type="InterPro" id="IPR001878">
    <property type="entry name" value="Znf_CCHC"/>
</dbReference>
<dbReference type="Proteomes" id="UP001058974">
    <property type="component" value="Chromosome 4"/>
</dbReference>
<feature type="domain" description="CCHC-type" evidence="3">
    <location>
        <begin position="161"/>
        <end position="175"/>
    </location>
</feature>
<dbReference type="Gene3D" id="3.40.50.12390">
    <property type="match status" value="1"/>
</dbReference>
<keyword evidence="5" id="KW-1185">Reference proteome</keyword>
<organism evidence="4 5">
    <name type="scientific">Pisum sativum</name>
    <name type="common">Garden pea</name>
    <name type="synonym">Lathyrus oleraceus</name>
    <dbReference type="NCBI Taxonomy" id="3888"/>
    <lineage>
        <taxon>Eukaryota</taxon>
        <taxon>Viridiplantae</taxon>
        <taxon>Streptophyta</taxon>
        <taxon>Embryophyta</taxon>
        <taxon>Tracheophyta</taxon>
        <taxon>Spermatophyta</taxon>
        <taxon>Magnoliopsida</taxon>
        <taxon>eudicotyledons</taxon>
        <taxon>Gunneridae</taxon>
        <taxon>Pentapetalae</taxon>
        <taxon>rosids</taxon>
        <taxon>fabids</taxon>
        <taxon>Fabales</taxon>
        <taxon>Fabaceae</taxon>
        <taxon>Papilionoideae</taxon>
        <taxon>50 kb inversion clade</taxon>
        <taxon>NPAAA clade</taxon>
        <taxon>Hologalegina</taxon>
        <taxon>IRL clade</taxon>
        <taxon>Fabeae</taxon>
        <taxon>Lathyrus</taxon>
    </lineage>
</organism>
<dbReference type="SUPFAM" id="SSF57756">
    <property type="entry name" value="Retrovirus zinc finger-like domains"/>
    <property type="match status" value="1"/>
</dbReference>
<gene>
    <name evidence="4" type="ORF">KIW84_040377</name>
</gene>
<evidence type="ECO:0000256" key="1">
    <source>
        <dbReference type="PROSITE-ProRule" id="PRU00047"/>
    </source>
</evidence>
<proteinExistence type="predicted"/>
<dbReference type="InterPro" id="IPR004859">
    <property type="entry name" value="Xrn1_N"/>
</dbReference>
<evidence type="ECO:0000313" key="4">
    <source>
        <dbReference type="EMBL" id="KAI5414891.1"/>
    </source>
</evidence>
<feature type="transmembrane region" description="Helical" evidence="2">
    <location>
        <begin position="230"/>
        <end position="247"/>
    </location>
</feature>
<dbReference type="InterPro" id="IPR036875">
    <property type="entry name" value="Znf_CCHC_sf"/>
</dbReference>
<dbReference type="SMART" id="SM00343">
    <property type="entry name" value="ZnF_C2HC"/>
    <property type="match status" value="1"/>
</dbReference>
<dbReference type="AlphaFoldDB" id="A0A9D5APP0"/>
<evidence type="ECO:0000256" key="2">
    <source>
        <dbReference type="SAM" id="Phobius"/>
    </source>
</evidence>
<dbReference type="PANTHER" id="PTHR12341">
    <property type="entry name" value="5'-&gt;3' EXORIBONUCLEASE"/>
    <property type="match status" value="1"/>
</dbReference>
<sequence length="292" mass="33968">MGVPAFYRWLAYRYPLSIADVVKEEPTITDDGVPLPIDASTPNPNGMEFDNLYLDMNRIIHPCFHPGTKFMAALLVALQSYVQTRLNLNPVILSDSNVPGEGEHKIMEYIRLQRNVHGSNLNTHHCLYGLDVDLIMLSLDTHEVHFSILREVITLHGQQDKCFVCGQVGHYAVDCHGNPETRRNNPQRQFHSSKPTPWKLPPWPSESVMKHFHHETSPCWIHYQATLQRFVFLTLVLSFCFTFLRMLTREDIWNVPAMIYIIVSFVNFTMRDREYFRFTLCAFNVGFTIYFQ</sequence>
<accession>A0A9D5APP0</accession>
<dbReference type="GO" id="GO:0005634">
    <property type="term" value="C:nucleus"/>
    <property type="evidence" value="ECO:0007669"/>
    <property type="project" value="TreeGrafter"/>
</dbReference>